<gene>
    <name evidence="3" type="ORF">METZ01_LOCUS340980</name>
</gene>
<name>A0A382QRP2_9ZZZZ</name>
<proteinExistence type="predicted"/>
<dbReference type="PANTHER" id="PTHR45586">
    <property type="entry name" value="TPR REPEAT-CONTAINING PROTEIN PA4667"/>
    <property type="match status" value="1"/>
</dbReference>
<dbReference type="InterPro" id="IPR019734">
    <property type="entry name" value="TPR_rpt"/>
</dbReference>
<dbReference type="AlphaFoldDB" id="A0A382QRP2"/>
<dbReference type="PROSITE" id="PS50005">
    <property type="entry name" value="TPR"/>
    <property type="match status" value="1"/>
</dbReference>
<dbReference type="SUPFAM" id="SSF48452">
    <property type="entry name" value="TPR-like"/>
    <property type="match status" value="1"/>
</dbReference>
<dbReference type="SMART" id="SM00028">
    <property type="entry name" value="TPR"/>
    <property type="match status" value="3"/>
</dbReference>
<feature type="non-terminal residue" evidence="3">
    <location>
        <position position="302"/>
    </location>
</feature>
<evidence type="ECO:0000256" key="1">
    <source>
        <dbReference type="ARBA" id="ARBA00022737"/>
    </source>
</evidence>
<dbReference type="Pfam" id="PF13181">
    <property type="entry name" value="TPR_8"/>
    <property type="match status" value="3"/>
</dbReference>
<dbReference type="Gene3D" id="1.25.40.10">
    <property type="entry name" value="Tetratricopeptide repeat domain"/>
    <property type="match status" value="2"/>
</dbReference>
<sequence>MSLLRFKYLIIVNFIFIVTMCVPPQEKSSSDFAKEKARLDSLRDVRCPRLMSSAAEYYRNRDWKQTIRIYSEITDLDCDEWNVVYAPPEEIYQYYSFAYTQIGRFDSAEFVLLDGLQKIPQNIQLRKQLAYAYKRQGKTDNEIIEYERLVDIAPDDITILNDLAKIYKDQSNYDDQIIILKKILKLDDKNDIVQSELAIAYENSGRNPLEVYEKRYMDNSDNISYGLDYSERLIKADRIGEAKDILKRIISKEPTSKLAYQKLGKVCWDSDDLDNAASAYETLFKVDPRDGKVAIDISDIYI</sequence>
<keyword evidence="2" id="KW-0802">TPR repeat</keyword>
<dbReference type="InterPro" id="IPR051012">
    <property type="entry name" value="CellSynth/LPSAsmb/PSIAsmb"/>
</dbReference>
<organism evidence="3">
    <name type="scientific">marine metagenome</name>
    <dbReference type="NCBI Taxonomy" id="408172"/>
    <lineage>
        <taxon>unclassified sequences</taxon>
        <taxon>metagenomes</taxon>
        <taxon>ecological metagenomes</taxon>
    </lineage>
</organism>
<accession>A0A382QRP2</accession>
<dbReference type="InterPro" id="IPR011990">
    <property type="entry name" value="TPR-like_helical_dom_sf"/>
</dbReference>
<reference evidence="3" key="1">
    <citation type="submission" date="2018-05" db="EMBL/GenBank/DDBJ databases">
        <authorList>
            <person name="Lanie J.A."/>
            <person name="Ng W.-L."/>
            <person name="Kazmierczak K.M."/>
            <person name="Andrzejewski T.M."/>
            <person name="Davidsen T.M."/>
            <person name="Wayne K.J."/>
            <person name="Tettelin H."/>
            <person name="Glass J.I."/>
            <person name="Rusch D."/>
            <person name="Podicherti R."/>
            <person name="Tsui H.-C.T."/>
            <person name="Winkler M.E."/>
        </authorList>
    </citation>
    <scope>NUCLEOTIDE SEQUENCE</scope>
</reference>
<dbReference type="PANTHER" id="PTHR45586:SF1">
    <property type="entry name" value="LIPOPOLYSACCHARIDE ASSEMBLY PROTEIN B"/>
    <property type="match status" value="1"/>
</dbReference>
<protein>
    <submittedName>
        <fullName evidence="3">Uncharacterized protein</fullName>
    </submittedName>
</protein>
<dbReference type="EMBL" id="UINC01116406">
    <property type="protein sequence ID" value="SVC88126.1"/>
    <property type="molecule type" value="Genomic_DNA"/>
</dbReference>
<evidence type="ECO:0000256" key="2">
    <source>
        <dbReference type="ARBA" id="ARBA00022803"/>
    </source>
</evidence>
<evidence type="ECO:0000313" key="3">
    <source>
        <dbReference type="EMBL" id="SVC88126.1"/>
    </source>
</evidence>
<keyword evidence="1" id="KW-0677">Repeat</keyword>